<dbReference type="EMBL" id="AZBU02000009">
    <property type="protein sequence ID" value="TKR64837.1"/>
    <property type="molecule type" value="Genomic_DNA"/>
</dbReference>
<name>A0A4U5M7E9_STECR</name>
<protein>
    <recommendedName>
        <fullName evidence="4">Peptidase A2 domain-containing protein</fullName>
    </recommendedName>
</protein>
<dbReference type="Gene3D" id="2.40.70.10">
    <property type="entry name" value="Acid Proteases"/>
    <property type="match status" value="1"/>
</dbReference>
<evidence type="ECO:0000313" key="3">
    <source>
        <dbReference type="Proteomes" id="UP000298663"/>
    </source>
</evidence>
<dbReference type="STRING" id="34508.A0A4U5M7E9"/>
<keyword evidence="3" id="KW-1185">Reference proteome</keyword>
<evidence type="ECO:0000313" key="2">
    <source>
        <dbReference type="EMBL" id="TKR64837.1"/>
    </source>
</evidence>
<dbReference type="SUPFAM" id="SSF50630">
    <property type="entry name" value="Acid proteases"/>
    <property type="match status" value="1"/>
</dbReference>
<comment type="caution">
    <text evidence="2">The sequence shown here is derived from an EMBL/GenBank/DDBJ whole genome shotgun (WGS) entry which is preliminary data.</text>
</comment>
<reference evidence="2 3" key="2">
    <citation type="journal article" date="2019" name="G3 (Bethesda)">
        <title>Hybrid Assembly of the Genome of the Entomopathogenic Nematode Steinernema carpocapsae Identifies the X-Chromosome.</title>
        <authorList>
            <person name="Serra L."/>
            <person name="Macchietto M."/>
            <person name="Macias-Munoz A."/>
            <person name="McGill C.J."/>
            <person name="Rodriguez I.M."/>
            <person name="Rodriguez B."/>
            <person name="Murad R."/>
            <person name="Mortazavi A."/>
        </authorList>
    </citation>
    <scope>NUCLEOTIDE SEQUENCE [LARGE SCALE GENOMIC DNA]</scope>
    <source>
        <strain evidence="2 3">ALL</strain>
    </source>
</reference>
<feature type="region of interest" description="Disordered" evidence="1">
    <location>
        <begin position="473"/>
        <end position="530"/>
    </location>
</feature>
<organism evidence="2 3">
    <name type="scientific">Steinernema carpocapsae</name>
    <name type="common">Entomopathogenic nematode</name>
    <dbReference type="NCBI Taxonomy" id="34508"/>
    <lineage>
        <taxon>Eukaryota</taxon>
        <taxon>Metazoa</taxon>
        <taxon>Ecdysozoa</taxon>
        <taxon>Nematoda</taxon>
        <taxon>Chromadorea</taxon>
        <taxon>Rhabditida</taxon>
        <taxon>Tylenchina</taxon>
        <taxon>Panagrolaimomorpha</taxon>
        <taxon>Strongyloidoidea</taxon>
        <taxon>Steinernematidae</taxon>
        <taxon>Steinernema</taxon>
    </lineage>
</organism>
<gene>
    <name evidence="2" type="ORF">L596_025315</name>
</gene>
<dbReference type="Pfam" id="PF13975">
    <property type="entry name" value="gag-asp_proteas"/>
    <property type="match status" value="1"/>
</dbReference>
<evidence type="ECO:0000256" key="1">
    <source>
        <dbReference type="SAM" id="MobiDB-lite"/>
    </source>
</evidence>
<dbReference type="Proteomes" id="UP000298663">
    <property type="component" value="Unassembled WGS sequence"/>
</dbReference>
<feature type="compositionally biased region" description="Polar residues" evidence="1">
    <location>
        <begin position="515"/>
        <end position="530"/>
    </location>
</feature>
<dbReference type="AlphaFoldDB" id="A0A4U5M7E9"/>
<sequence>MAPTNSIGINQIMSQLSAVIQLQAAHARRDELRTVPRLEGFEGVAKVKEFFDSFEDATLGCTSQERTKLLRQKCRNRAQHLVEDLLETVGSHYDALKVELIAQITGASTEREEAMQKLSQGVFRYSNESLSSFSGRITATVKSAFPEVRGTGLETLYNHYFTRGLTDVQLFTALSSLHDLSYQQRVAQAVKIKAQLNTVRGAQPNTLNWMQQNPGSAENRSSNERFILEKRRNYGDNPTFPNHDFNAQEHESRIPPRAVAESPNFTRSGERNRNQAMNTIAPYDTPKAHYLGSMSTIANADNERNINILRRKPTRNRRCRRNSANEPQSRFQLKDLLPTMEIIVNGTPCSGLVNTGASVSVLSRKNWDRVKTNSAKLKPPEHECIAANGQILKIIGETLLSVEYGERVVKNVCFVVSADPVEEGMLISAGLLHQLGFMFHNRFTGEDFLLPSLCHSDHKRTSHILSSVRKRGSKKLDSKLGNKTVIGPPNLPEETRFTPTSLGKGNASFAKNWRLPNNQTSRSKSSKNATESMILLRSPFQTNALFELQRTLLWREQPSRHRRIS</sequence>
<evidence type="ECO:0008006" key="4">
    <source>
        <dbReference type="Google" id="ProtNLM"/>
    </source>
</evidence>
<accession>A0A4U5M7E9</accession>
<feature type="region of interest" description="Disordered" evidence="1">
    <location>
        <begin position="246"/>
        <end position="270"/>
    </location>
</feature>
<reference evidence="2 3" key="1">
    <citation type="journal article" date="2015" name="Genome Biol.">
        <title>Comparative genomics of Steinernema reveals deeply conserved gene regulatory networks.</title>
        <authorList>
            <person name="Dillman A.R."/>
            <person name="Macchietto M."/>
            <person name="Porter C.F."/>
            <person name="Rogers A."/>
            <person name="Williams B."/>
            <person name="Antoshechkin I."/>
            <person name="Lee M.M."/>
            <person name="Goodwin Z."/>
            <person name="Lu X."/>
            <person name="Lewis E.E."/>
            <person name="Goodrich-Blair H."/>
            <person name="Stock S.P."/>
            <person name="Adams B.J."/>
            <person name="Sternberg P.W."/>
            <person name="Mortazavi A."/>
        </authorList>
    </citation>
    <scope>NUCLEOTIDE SEQUENCE [LARGE SCALE GENOMIC DNA]</scope>
    <source>
        <strain evidence="2 3">ALL</strain>
    </source>
</reference>
<proteinExistence type="predicted"/>
<dbReference type="OrthoDB" id="6161062at2759"/>
<dbReference type="InterPro" id="IPR021109">
    <property type="entry name" value="Peptidase_aspartic_dom_sf"/>
</dbReference>